<reference evidence="7 8" key="1">
    <citation type="submission" date="2019-09" db="EMBL/GenBank/DDBJ databases">
        <title>Ecophysiology of the spiral-shaped methanotroph Methylospira mobilis as revealed by the complete genome sequence.</title>
        <authorList>
            <person name="Oshkin I.Y."/>
            <person name="Dedysh S.N."/>
            <person name="Miroshnikov K."/>
            <person name="Danilova O.V."/>
            <person name="Hakobyan A."/>
            <person name="Liesack W."/>
        </authorList>
    </citation>
    <scope>NUCLEOTIDE SEQUENCE [LARGE SCALE GENOMIC DNA]</scope>
    <source>
        <strain evidence="7 8">Shm1</strain>
    </source>
</reference>
<keyword evidence="3" id="KW-0732">Signal</keyword>
<dbReference type="SUPFAM" id="SSF51905">
    <property type="entry name" value="FAD/NAD(P)-binding domain"/>
    <property type="match status" value="2"/>
</dbReference>
<evidence type="ECO:0000313" key="7">
    <source>
        <dbReference type="EMBL" id="QFY42459.1"/>
    </source>
</evidence>
<dbReference type="PANTHER" id="PTHR43755">
    <property type="match status" value="1"/>
</dbReference>
<dbReference type="EMBL" id="CP044205">
    <property type="protein sequence ID" value="QFY42459.1"/>
    <property type="molecule type" value="Genomic_DNA"/>
</dbReference>
<keyword evidence="1" id="KW-0285">Flavoprotein</keyword>
<dbReference type="Pfam" id="PF09242">
    <property type="entry name" value="FCSD-flav_bind"/>
    <property type="match status" value="1"/>
</dbReference>
<dbReference type="GO" id="GO:0016491">
    <property type="term" value="F:oxidoreductase activity"/>
    <property type="evidence" value="ECO:0007669"/>
    <property type="project" value="InterPro"/>
</dbReference>
<evidence type="ECO:0000313" key="8">
    <source>
        <dbReference type="Proteomes" id="UP000325755"/>
    </source>
</evidence>
<dbReference type="Proteomes" id="UP000325755">
    <property type="component" value="Chromosome"/>
</dbReference>
<dbReference type="InterPro" id="IPR052541">
    <property type="entry name" value="SQRD"/>
</dbReference>
<dbReference type="InterPro" id="IPR023753">
    <property type="entry name" value="FAD/NAD-binding_dom"/>
</dbReference>
<sequence>MTRKLNRRGFLKLGALLGLSACSASPAKQAATSKARVVVVGGGYGGATTARYIRLLDPGIRVTLVEPNPRNLSCPGSNEVLAGWRKLDDLAIDYAHLRQNAEIEVVTAQAARIDNKNRVLALKDGGKLHYDRLVVAPGIDFRWDAIAGYDFAASQRVAHAWKAGPQTMLLRNQLRAMPDGGVVMLTVPAAPYRCPPGPYERASLIANYLQRCKPRSKIIILDAKTQFSKQALFFEGWKTLYPGMIEWLPSESEGLIEQVNVDTLTVTTHFNEHRADVLNVIPPQKAGSFAEENGLSDAGGWCPVDFDSFESTLLPRVHVIGDACIAYPMPKSAFSANSQAKICALAIVNLLNERTPSPPSLINHCYSFLAPDYAISITGVYARTTADKRLIATTTGETPMNADHAQEAHLAKNWQEHIRKDSFG</sequence>
<organism evidence="7 8">
    <name type="scientific">Candidatus Methylospira mobilis</name>
    <dbReference type="NCBI Taxonomy" id="1808979"/>
    <lineage>
        <taxon>Bacteria</taxon>
        <taxon>Pseudomonadati</taxon>
        <taxon>Pseudomonadota</taxon>
        <taxon>Gammaproteobacteria</taxon>
        <taxon>Methylococcales</taxon>
        <taxon>Methylococcaceae</taxon>
        <taxon>Candidatus Methylospira</taxon>
    </lineage>
</organism>
<proteinExistence type="predicted"/>
<evidence type="ECO:0000256" key="1">
    <source>
        <dbReference type="ARBA" id="ARBA00022630"/>
    </source>
</evidence>
<feature type="domain" description="Sulfide dehydrogenase [flavocytochrome c] flavoprotein chain central" evidence="6">
    <location>
        <begin position="167"/>
        <end position="282"/>
    </location>
</feature>
<keyword evidence="8" id="KW-1185">Reference proteome</keyword>
<feature type="domain" description="Flavocytochrome c sulphide dehydrogenase flavin-binding" evidence="5">
    <location>
        <begin position="358"/>
        <end position="423"/>
    </location>
</feature>
<dbReference type="SUPFAM" id="SSF55424">
    <property type="entry name" value="FAD/NAD-linked reductases, dimerisation (C-terminal) domain"/>
    <property type="match status" value="1"/>
</dbReference>
<dbReference type="InterPro" id="IPR015323">
    <property type="entry name" value="FlavoCytC_S_DH_flav-bd"/>
</dbReference>
<accession>A0A5Q0BFZ4</accession>
<name>A0A5Q0BFZ4_9GAMM</name>
<dbReference type="InterPro" id="IPR006311">
    <property type="entry name" value="TAT_signal"/>
</dbReference>
<keyword evidence="2" id="KW-0274">FAD</keyword>
<dbReference type="KEGG" id="mmob:F6R98_07330"/>
<dbReference type="GO" id="GO:0050660">
    <property type="term" value="F:flavin adenine dinucleotide binding"/>
    <property type="evidence" value="ECO:0007669"/>
    <property type="project" value="InterPro"/>
</dbReference>
<evidence type="ECO:0000256" key="2">
    <source>
        <dbReference type="ARBA" id="ARBA00022827"/>
    </source>
</evidence>
<dbReference type="FunFam" id="3.50.50.60:FF:000234">
    <property type="entry name" value="Flavocytochrome C sulfide dehydrogenase"/>
    <property type="match status" value="1"/>
</dbReference>
<feature type="signal peptide" evidence="3">
    <location>
        <begin position="1"/>
        <end position="30"/>
    </location>
</feature>
<dbReference type="InterPro" id="IPR036188">
    <property type="entry name" value="FAD/NAD-bd_sf"/>
</dbReference>
<dbReference type="InterPro" id="IPR016156">
    <property type="entry name" value="FAD/NAD-linked_Rdtase_dimer_sf"/>
</dbReference>
<evidence type="ECO:0000259" key="5">
    <source>
        <dbReference type="Pfam" id="PF09242"/>
    </source>
</evidence>
<protein>
    <submittedName>
        <fullName evidence="7">Cytochrome C</fullName>
    </submittedName>
</protein>
<dbReference type="InParanoid" id="A0A5Q0BFZ4"/>
<dbReference type="PANTHER" id="PTHR43755:SF1">
    <property type="entry name" value="FAD-DEPENDENT PYRIDINE NUCLEOTIDE-DISULPHIDE OXIDOREDUCTASE"/>
    <property type="match status" value="1"/>
</dbReference>
<feature type="chain" id="PRO_5024908500" evidence="3">
    <location>
        <begin position="31"/>
        <end position="424"/>
    </location>
</feature>
<dbReference type="Gene3D" id="3.90.760.10">
    <property type="entry name" value="Flavocytochrome c sulphide dehydrogenase, flavin-binding domain"/>
    <property type="match status" value="1"/>
</dbReference>
<evidence type="ECO:0000259" key="6">
    <source>
        <dbReference type="Pfam" id="PF21706"/>
    </source>
</evidence>
<dbReference type="PROSITE" id="PS51318">
    <property type="entry name" value="TAT"/>
    <property type="match status" value="1"/>
</dbReference>
<dbReference type="Pfam" id="PF21706">
    <property type="entry name" value="FCSD_central"/>
    <property type="match status" value="1"/>
</dbReference>
<dbReference type="InterPro" id="IPR037092">
    <property type="entry name" value="FlavoCytC_S_DH_flav-bd_sf"/>
</dbReference>
<dbReference type="AlphaFoldDB" id="A0A5Q0BFZ4"/>
<dbReference type="Pfam" id="PF07992">
    <property type="entry name" value="Pyr_redox_2"/>
    <property type="match status" value="1"/>
</dbReference>
<evidence type="ECO:0000256" key="3">
    <source>
        <dbReference type="SAM" id="SignalP"/>
    </source>
</evidence>
<dbReference type="OrthoDB" id="9802771at2"/>
<dbReference type="Gene3D" id="3.50.50.60">
    <property type="entry name" value="FAD/NAD(P)-binding domain"/>
    <property type="match status" value="2"/>
</dbReference>
<dbReference type="RefSeq" id="WP_153248454.1">
    <property type="nucleotide sequence ID" value="NZ_CP044205.1"/>
</dbReference>
<evidence type="ECO:0000259" key="4">
    <source>
        <dbReference type="Pfam" id="PF07992"/>
    </source>
</evidence>
<gene>
    <name evidence="7" type="ORF">F6R98_07330</name>
</gene>
<dbReference type="InterPro" id="IPR049386">
    <property type="entry name" value="FCSD_central"/>
</dbReference>
<feature type="domain" description="FAD/NAD(P)-binding" evidence="4">
    <location>
        <begin position="36"/>
        <end position="139"/>
    </location>
</feature>